<comment type="caution">
    <text evidence="1">The sequence shown here is derived from an EMBL/GenBank/DDBJ whole genome shotgun (WGS) entry which is preliminary data.</text>
</comment>
<protein>
    <submittedName>
        <fullName evidence="1">Uncharacterized protein</fullName>
    </submittedName>
</protein>
<gene>
    <name evidence="1" type="ORF">ENM11_07620</name>
</gene>
<proteinExistence type="predicted"/>
<accession>A0A7C5LEY9</accession>
<evidence type="ECO:0000313" key="1">
    <source>
        <dbReference type="EMBL" id="HHK68996.1"/>
    </source>
</evidence>
<organism evidence="1">
    <name type="scientific">Caldiarchaeum subterraneum</name>
    <dbReference type="NCBI Taxonomy" id="311458"/>
    <lineage>
        <taxon>Archaea</taxon>
        <taxon>Nitrososphaerota</taxon>
        <taxon>Candidatus Caldarchaeales</taxon>
        <taxon>Candidatus Caldarchaeaceae</taxon>
        <taxon>Candidatus Caldarchaeum</taxon>
    </lineage>
</organism>
<name>A0A7C5LEY9_CALS0</name>
<sequence>MNNENVDWFEWAIKRSLASQKETGNLIKHLDEIGRQKEFLFKLFKETRFGCLFSISKGEVEIARGSIHLSEKRSVPHIWLGLPNSTTLKHFESFNGVKLVIIEDRKYQNYIALQLRSSAKLKRYRDGLCFNVYCEYGQYKISDGIDIIVVKNISEVREFAIKLYEKLCEFAEKL</sequence>
<dbReference type="AlphaFoldDB" id="A0A7C5LEY9"/>
<reference evidence="1" key="1">
    <citation type="journal article" date="2020" name="mSystems">
        <title>Genome- and Community-Level Interaction Insights into Carbon Utilization and Element Cycling Functions of Hydrothermarchaeota in Hydrothermal Sediment.</title>
        <authorList>
            <person name="Zhou Z."/>
            <person name="Liu Y."/>
            <person name="Xu W."/>
            <person name="Pan J."/>
            <person name="Luo Z.H."/>
            <person name="Li M."/>
        </authorList>
    </citation>
    <scope>NUCLEOTIDE SEQUENCE [LARGE SCALE GENOMIC DNA]</scope>
    <source>
        <strain evidence="1">SpSt-1056</strain>
    </source>
</reference>
<dbReference type="EMBL" id="DRWN01000065">
    <property type="protein sequence ID" value="HHK68996.1"/>
    <property type="molecule type" value="Genomic_DNA"/>
</dbReference>